<evidence type="ECO:0000313" key="12">
    <source>
        <dbReference type="EMBL" id="RXR28344.1"/>
    </source>
</evidence>
<dbReference type="Proteomes" id="UP000290958">
    <property type="component" value="Unassembled WGS sequence"/>
</dbReference>
<feature type="transmembrane region" description="Helical" evidence="10">
    <location>
        <begin position="181"/>
        <end position="199"/>
    </location>
</feature>
<feature type="transmembrane region" description="Helical" evidence="10">
    <location>
        <begin position="150"/>
        <end position="169"/>
    </location>
</feature>
<dbReference type="Pfam" id="PF01061">
    <property type="entry name" value="ABC2_membrane"/>
    <property type="match status" value="1"/>
</dbReference>
<evidence type="ECO:0000256" key="2">
    <source>
        <dbReference type="ARBA" id="ARBA00007783"/>
    </source>
</evidence>
<keyword evidence="4" id="KW-1003">Cell membrane</keyword>
<dbReference type="GO" id="GO:0015920">
    <property type="term" value="P:lipopolysaccharide transport"/>
    <property type="evidence" value="ECO:0007669"/>
    <property type="project" value="TreeGrafter"/>
</dbReference>
<comment type="caution">
    <text evidence="12">The sequence shown here is derived from an EMBL/GenBank/DDBJ whole genome shotgun (WGS) entry which is preliminary data.</text>
</comment>
<keyword evidence="13" id="KW-1185">Reference proteome</keyword>
<comment type="similarity">
    <text evidence="2">Belongs to the ABC-2 integral membrane protein family.</text>
</comment>
<organism evidence="12 13">
    <name type="scientific">Sphingobium fluviale</name>
    <dbReference type="NCBI Taxonomy" id="2506423"/>
    <lineage>
        <taxon>Bacteria</taxon>
        <taxon>Pseudomonadati</taxon>
        <taxon>Pseudomonadota</taxon>
        <taxon>Alphaproteobacteria</taxon>
        <taxon>Sphingomonadales</taxon>
        <taxon>Sphingomonadaceae</taxon>
        <taxon>Sphingobium</taxon>
    </lineage>
</organism>
<dbReference type="PRINTS" id="PR00164">
    <property type="entry name" value="ABC2TRNSPORT"/>
</dbReference>
<evidence type="ECO:0000256" key="1">
    <source>
        <dbReference type="ARBA" id="ARBA00004651"/>
    </source>
</evidence>
<dbReference type="InterPro" id="IPR013525">
    <property type="entry name" value="ABC2_TM"/>
</dbReference>
<keyword evidence="6 10" id="KW-0812">Transmembrane</keyword>
<evidence type="ECO:0000256" key="6">
    <source>
        <dbReference type="ARBA" id="ARBA00022692"/>
    </source>
</evidence>
<protein>
    <submittedName>
        <fullName evidence="12">ABC transporter permease</fullName>
    </submittedName>
</protein>
<keyword evidence="8" id="KW-0625">Polysaccharide transport</keyword>
<reference evidence="13" key="1">
    <citation type="submission" date="2019-01" db="EMBL/GenBank/DDBJ databases">
        <title>Cytophagaceae bacterium strain CAR-16.</title>
        <authorList>
            <person name="Chen W.-M."/>
        </authorList>
    </citation>
    <scope>NUCLEOTIDE SEQUENCE [LARGE SCALE GENOMIC DNA]</scope>
    <source>
        <strain evidence="13">CHR27</strain>
    </source>
</reference>
<evidence type="ECO:0000256" key="4">
    <source>
        <dbReference type="ARBA" id="ARBA00022475"/>
    </source>
</evidence>
<dbReference type="GO" id="GO:0043190">
    <property type="term" value="C:ATP-binding cassette (ABC) transporter complex"/>
    <property type="evidence" value="ECO:0007669"/>
    <property type="project" value="InterPro"/>
</dbReference>
<evidence type="ECO:0000256" key="8">
    <source>
        <dbReference type="ARBA" id="ARBA00023047"/>
    </source>
</evidence>
<proteinExistence type="inferred from homology"/>
<evidence type="ECO:0000313" key="13">
    <source>
        <dbReference type="Proteomes" id="UP000290958"/>
    </source>
</evidence>
<evidence type="ECO:0000256" key="9">
    <source>
        <dbReference type="ARBA" id="ARBA00023136"/>
    </source>
</evidence>
<dbReference type="PANTHER" id="PTHR30413">
    <property type="entry name" value="INNER MEMBRANE TRANSPORT PERMEASE"/>
    <property type="match status" value="1"/>
</dbReference>
<accession>A0A4Q1KIG5</accession>
<feature type="transmembrane region" description="Helical" evidence="10">
    <location>
        <begin position="237"/>
        <end position="259"/>
    </location>
</feature>
<feature type="transmembrane region" description="Helical" evidence="10">
    <location>
        <begin position="39"/>
        <end position="58"/>
    </location>
</feature>
<feature type="transmembrane region" description="Helical" evidence="10">
    <location>
        <begin position="70"/>
        <end position="87"/>
    </location>
</feature>
<evidence type="ECO:0000256" key="7">
    <source>
        <dbReference type="ARBA" id="ARBA00022989"/>
    </source>
</evidence>
<keyword evidence="3" id="KW-0813">Transport</keyword>
<dbReference type="GO" id="GO:0015774">
    <property type="term" value="P:polysaccharide transport"/>
    <property type="evidence" value="ECO:0007669"/>
    <property type="project" value="UniProtKB-KW"/>
</dbReference>
<feature type="domain" description="ABC-2 type transporter transmembrane" evidence="11">
    <location>
        <begin position="20"/>
        <end position="227"/>
    </location>
</feature>
<dbReference type="OrthoDB" id="8479094at2"/>
<gene>
    <name evidence="12" type="ORF">EQG66_09830</name>
</gene>
<evidence type="ECO:0000259" key="11">
    <source>
        <dbReference type="Pfam" id="PF01061"/>
    </source>
</evidence>
<feature type="transmembrane region" description="Helical" evidence="10">
    <location>
        <begin position="113"/>
        <end position="138"/>
    </location>
</feature>
<dbReference type="InterPro" id="IPR000412">
    <property type="entry name" value="ABC_2_transport"/>
</dbReference>
<sequence length="265" mass="30206">MRRELNSSLSQSWAIQRRIIFALVMREALTRYGRHNIGFLWLFVEPMIFTIGITIFWTFTKAAHGSDLPIVPFAITGYSSVLVWRNIPGRLSNAVLPNVGIMHHRNVRLIDIYFARLLLETSGVSMSFLFLTLAFWVVEWTALPEDVLQVLSGWLLLNWFGWSMGLLIGSLSEQTEIIEKIWHPATYFLFPLSGAAFIADALPPAFRDFVLWLPMVHCVEYIREGFFGSAFVAHYDLGYVVTCCCVMSVAGFLNVNYVANRVVLQ</sequence>
<evidence type="ECO:0000256" key="5">
    <source>
        <dbReference type="ARBA" id="ARBA00022597"/>
    </source>
</evidence>
<keyword evidence="7 10" id="KW-1133">Transmembrane helix</keyword>
<keyword evidence="9 10" id="KW-0472">Membrane</keyword>
<dbReference type="PANTHER" id="PTHR30413:SF10">
    <property type="entry name" value="CAPSULE POLYSACCHARIDE EXPORT INNER-MEMBRANE PROTEIN CTRC"/>
    <property type="match status" value="1"/>
</dbReference>
<name>A0A4Q1KIG5_9SPHN</name>
<evidence type="ECO:0000256" key="3">
    <source>
        <dbReference type="ARBA" id="ARBA00022448"/>
    </source>
</evidence>
<evidence type="ECO:0000256" key="10">
    <source>
        <dbReference type="SAM" id="Phobius"/>
    </source>
</evidence>
<keyword evidence="5" id="KW-0762">Sugar transport</keyword>
<comment type="subcellular location">
    <subcellularLocation>
        <location evidence="1">Cell membrane</location>
        <topology evidence="1">Multi-pass membrane protein</topology>
    </subcellularLocation>
</comment>
<dbReference type="EMBL" id="SBKP01000009">
    <property type="protein sequence ID" value="RXR28344.1"/>
    <property type="molecule type" value="Genomic_DNA"/>
</dbReference>
<dbReference type="AlphaFoldDB" id="A0A4Q1KIG5"/>
<dbReference type="GO" id="GO:0140359">
    <property type="term" value="F:ABC-type transporter activity"/>
    <property type="evidence" value="ECO:0007669"/>
    <property type="project" value="InterPro"/>
</dbReference>